<feature type="non-terminal residue" evidence="2">
    <location>
        <position position="1"/>
    </location>
</feature>
<proteinExistence type="predicted"/>
<comment type="caution">
    <text evidence="2">The sequence shown here is derived from an EMBL/GenBank/DDBJ whole genome shotgun (WGS) entry which is preliminary data.</text>
</comment>
<dbReference type="Proteomes" id="UP000815260">
    <property type="component" value="Chromosome 5B"/>
</dbReference>
<dbReference type="EMBL" id="CM022224">
    <property type="protein sequence ID" value="KAF7066805.1"/>
    <property type="molecule type" value="Genomic_DNA"/>
</dbReference>
<feature type="region of interest" description="Disordered" evidence="1">
    <location>
        <begin position="64"/>
        <end position="94"/>
    </location>
</feature>
<gene>
    <name evidence="2" type="ORF">CFC21_072740</name>
</gene>
<sequence length="94" mass="10719">KQNQTVCGGTEDEQRVNLAEQTVQIEKELGAKEREMLSVLKQLESAKKIITDLKLKIHKKTTEDTLHPEEEKQQQQQECNCSLTKVSTAEPEVK</sequence>
<evidence type="ECO:0000313" key="2">
    <source>
        <dbReference type="EMBL" id="KAF7066805.1"/>
    </source>
</evidence>
<organism evidence="2">
    <name type="scientific">Triticum aestivum</name>
    <name type="common">Wheat</name>
    <dbReference type="NCBI Taxonomy" id="4565"/>
    <lineage>
        <taxon>Eukaryota</taxon>
        <taxon>Viridiplantae</taxon>
        <taxon>Streptophyta</taxon>
        <taxon>Embryophyta</taxon>
        <taxon>Tracheophyta</taxon>
        <taxon>Spermatophyta</taxon>
        <taxon>Magnoliopsida</taxon>
        <taxon>Liliopsida</taxon>
        <taxon>Poales</taxon>
        <taxon>Poaceae</taxon>
        <taxon>BOP clade</taxon>
        <taxon>Pooideae</taxon>
        <taxon>Triticodae</taxon>
        <taxon>Triticeae</taxon>
        <taxon>Triticinae</taxon>
        <taxon>Triticum</taxon>
    </lineage>
</organism>
<reference evidence="2" key="1">
    <citation type="journal article" date="2017" name="Gigascience">
        <title>The first near-complete assembly of the hexaploid bread wheat genome, Triticum aestivum.</title>
        <authorList>
            <person name="Zimin A.V."/>
            <person name="Puiu D."/>
            <person name="Hall R."/>
            <person name="Kingan S."/>
            <person name="Clavijo B.J."/>
            <person name="Salzberg S.L."/>
        </authorList>
    </citation>
    <scope>NUCLEOTIDE SEQUENCE</scope>
    <source>
        <tissue evidence="2">Leaf</tissue>
    </source>
</reference>
<dbReference type="OrthoDB" id="649232at2759"/>
<feature type="compositionally biased region" description="Basic and acidic residues" evidence="1">
    <location>
        <begin position="64"/>
        <end position="73"/>
    </location>
</feature>
<dbReference type="AlphaFoldDB" id="A0A9R1KUI7"/>
<evidence type="ECO:0000256" key="1">
    <source>
        <dbReference type="SAM" id="MobiDB-lite"/>
    </source>
</evidence>
<protein>
    <submittedName>
        <fullName evidence="2">Uncharacterized protein</fullName>
    </submittedName>
</protein>
<name>A0A9R1KUI7_WHEAT</name>
<feature type="non-terminal residue" evidence="2">
    <location>
        <position position="94"/>
    </location>
</feature>
<reference evidence="2" key="2">
    <citation type="submission" date="2020-03" db="EMBL/GenBank/DDBJ databases">
        <title>The second near-complete assembly of the hexaploid bread wheat (Triticum aestivum) genome.</title>
        <authorList>
            <person name="Zimin A.V."/>
            <person name="Puiu D."/>
            <person name="Shumante A."/>
            <person name="Alonge M."/>
            <person name="Salzberg S.L."/>
        </authorList>
    </citation>
    <scope>NUCLEOTIDE SEQUENCE</scope>
    <source>
        <tissue evidence="2">Leaf</tissue>
    </source>
</reference>
<accession>A0A9R1KUI7</accession>